<evidence type="ECO:0000313" key="5">
    <source>
        <dbReference type="EMBL" id="MCC5467467.1"/>
    </source>
</evidence>
<dbReference type="Gene3D" id="3.40.50.2300">
    <property type="match status" value="1"/>
</dbReference>
<evidence type="ECO:0000313" key="6">
    <source>
        <dbReference type="Proteomes" id="UP001165492"/>
    </source>
</evidence>
<keyword evidence="2" id="KW-0378">Hydrolase</keyword>
<evidence type="ECO:0000256" key="2">
    <source>
        <dbReference type="ARBA" id="ARBA00022801"/>
    </source>
</evidence>
<keyword evidence="6" id="KW-1185">Reference proteome</keyword>
<dbReference type="SUPFAM" id="SSF52788">
    <property type="entry name" value="Phosphotyrosine protein phosphatases I"/>
    <property type="match status" value="1"/>
</dbReference>
<reference evidence="5" key="1">
    <citation type="submission" date="2021-11" db="EMBL/GenBank/DDBJ databases">
        <title>Description of a new species Pelosinus isolated from the bottom sediments of Lake Baikal.</title>
        <authorList>
            <person name="Zakharyuk A."/>
        </authorList>
    </citation>
    <scope>NUCLEOTIDE SEQUENCE</scope>
    <source>
        <strain evidence="5">Bkl1</strain>
    </source>
</reference>
<evidence type="ECO:0000256" key="1">
    <source>
        <dbReference type="ARBA" id="ARBA00011063"/>
    </source>
</evidence>
<proteinExistence type="inferred from homology"/>
<comment type="caution">
    <text evidence="5">The sequence shown here is derived from an EMBL/GenBank/DDBJ whole genome shotgun (WGS) entry which is preliminary data.</text>
</comment>
<dbReference type="InterPro" id="IPR023485">
    <property type="entry name" value="Ptyr_pPase"/>
</dbReference>
<accession>A0ABS8HWB8</accession>
<dbReference type="InterPro" id="IPR017867">
    <property type="entry name" value="Tyr_phospatase_low_mol_wt"/>
</dbReference>
<evidence type="ECO:0000259" key="4">
    <source>
        <dbReference type="SMART" id="SM00226"/>
    </source>
</evidence>
<dbReference type="EMBL" id="JAJHJB010000034">
    <property type="protein sequence ID" value="MCC5467467.1"/>
    <property type="molecule type" value="Genomic_DNA"/>
</dbReference>
<evidence type="ECO:0000256" key="3">
    <source>
        <dbReference type="ARBA" id="ARBA00022912"/>
    </source>
</evidence>
<dbReference type="Proteomes" id="UP001165492">
    <property type="component" value="Unassembled WGS sequence"/>
</dbReference>
<dbReference type="PANTHER" id="PTHR11717">
    <property type="entry name" value="LOW MOLECULAR WEIGHT PROTEIN TYROSINE PHOSPHATASE"/>
    <property type="match status" value="1"/>
</dbReference>
<organism evidence="5 6">
    <name type="scientific">Pelosinus baikalensis</name>
    <dbReference type="NCBI Taxonomy" id="2892015"/>
    <lineage>
        <taxon>Bacteria</taxon>
        <taxon>Bacillati</taxon>
        <taxon>Bacillota</taxon>
        <taxon>Negativicutes</taxon>
        <taxon>Selenomonadales</taxon>
        <taxon>Sporomusaceae</taxon>
        <taxon>Pelosinus</taxon>
    </lineage>
</organism>
<gene>
    <name evidence="5" type="ORF">LMF89_19205</name>
</gene>
<dbReference type="SMART" id="SM00226">
    <property type="entry name" value="LMWPc"/>
    <property type="match status" value="1"/>
</dbReference>
<comment type="similarity">
    <text evidence="1">Belongs to the low molecular weight phosphotyrosine protein phosphatase family.</text>
</comment>
<feature type="domain" description="Phosphotyrosine protein phosphatase I" evidence="4">
    <location>
        <begin position="2"/>
        <end position="147"/>
    </location>
</feature>
<dbReference type="InterPro" id="IPR036196">
    <property type="entry name" value="Ptyr_pPase_sf"/>
</dbReference>
<dbReference type="CDD" id="cd16344">
    <property type="entry name" value="LMWPAP"/>
    <property type="match status" value="1"/>
</dbReference>
<name>A0ABS8HWB8_9FIRM</name>
<dbReference type="Pfam" id="PF01451">
    <property type="entry name" value="LMWPc"/>
    <property type="match status" value="1"/>
</dbReference>
<dbReference type="InterPro" id="IPR050438">
    <property type="entry name" value="LMW_PTPase"/>
</dbReference>
<dbReference type="PRINTS" id="PR00719">
    <property type="entry name" value="LMWPTPASE"/>
</dbReference>
<sequence>MLQILIICTGNTCRSPMAEVLLKDKIEKCNVAEQIAVASAGIAAWNEGRASKGAQCVMKQRGIDILGHRSRRLSREDIVRADLLLTMTTSHKEAVLSIMPEAWNKVFTLAEFAGEKKDISDPYGGDTAIYEACAVEIEKILEKSWGRILELAGKMS</sequence>
<protein>
    <submittedName>
        <fullName evidence="5">Low molecular weight protein arginine phosphatase</fullName>
    </submittedName>
</protein>
<keyword evidence="3" id="KW-0904">Protein phosphatase</keyword>
<dbReference type="PANTHER" id="PTHR11717:SF31">
    <property type="entry name" value="LOW MOLECULAR WEIGHT PROTEIN-TYROSINE-PHOSPHATASE ETP-RELATED"/>
    <property type="match status" value="1"/>
</dbReference>